<dbReference type="EMBL" id="CP000138">
    <property type="protein sequence ID" value="ABC94441.1"/>
    <property type="molecule type" value="Genomic_DNA"/>
</dbReference>
<evidence type="ECO:0000313" key="1">
    <source>
        <dbReference type="EMBL" id="ABC94441.1"/>
    </source>
</evidence>
<dbReference type="HOGENOM" id="CLU_2047802_0_0_5"/>
<accession>Q2JY95</accession>
<dbReference type="AlphaFoldDB" id="Q2JY95"/>
<geneLocation type="plasmid" evidence="1 2">
    <name>p42f</name>
</geneLocation>
<keyword evidence="2" id="KW-1185">Reference proteome</keyword>
<sequence>MPSSVGFCAELSPLRLIGSVLRRNQHRLTIYSRCLDEDGSAGRGLADNSCSAWSSSVMNMAGNSAFRAPQCLFRMTLIASSVFCLERAAMMVAERQPPDECAYSQFSPAAPLRLFSAGAK</sequence>
<keyword evidence="1" id="KW-0614">Plasmid</keyword>
<gene>
    <name evidence="1" type="ordered locus">RHE_PF00553</name>
</gene>
<proteinExistence type="predicted"/>
<dbReference type="OrthoDB" id="9789727at2"/>
<organism evidence="1 2">
    <name type="scientific">Rhizobium etli (strain ATCC 51251 / DSM 11541 / JCM 21823 / NBRC 15573 / CFN 42)</name>
    <dbReference type="NCBI Taxonomy" id="347834"/>
    <lineage>
        <taxon>Bacteria</taxon>
        <taxon>Pseudomonadati</taxon>
        <taxon>Pseudomonadota</taxon>
        <taxon>Alphaproteobacteria</taxon>
        <taxon>Hyphomicrobiales</taxon>
        <taxon>Rhizobiaceae</taxon>
        <taxon>Rhizobium/Agrobacterium group</taxon>
        <taxon>Rhizobium</taxon>
    </lineage>
</organism>
<dbReference type="KEGG" id="ret:RHE_PF00553"/>
<protein>
    <submittedName>
        <fullName evidence="1">Uncharacterized protein</fullName>
    </submittedName>
</protein>
<evidence type="ECO:0000313" key="2">
    <source>
        <dbReference type="Proteomes" id="UP000001936"/>
    </source>
</evidence>
<name>Q2JY95_RHIEC</name>
<reference evidence="1 2" key="1">
    <citation type="journal article" date="2006" name="Proc. Natl. Acad. Sci. U.S.A.">
        <title>The partitioned Rhizobium etli genome: genetic and metabolic redundancy in seven interacting replicons.</title>
        <authorList>
            <person name="Gonzalez V."/>
            <person name="Santamaria R.I."/>
            <person name="Bustos P."/>
            <person name="Hernandez-Gonzalez I."/>
            <person name="Medrano-Soto A."/>
            <person name="Moreno-Hagelsieb G."/>
            <person name="Janga S.C."/>
            <person name="Ramirez M.A."/>
            <person name="Jimenez-Jacinto V."/>
            <person name="Collado-Vides J."/>
            <person name="Davila G."/>
        </authorList>
    </citation>
    <scope>NUCLEOTIDE SEQUENCE [LARGE SCALE GENOMIC DNA]</scope>
    <source>
        <strain evidence="2">ATCC 51251 / DSM 11541 / JCM 21823 / NBRC 15573 / CFN 42</strain>
    </source>
</reference>
<dbReference type="Proteomes" id="UP000001936">
    <property type="component" value="Plasmid p42f"/>
</dbReference>